<feature type="chain" id="PRO_5020644622" evidence="2">
    <location>
        <begin position="28"/>
        <end position="108"/>
    </location>
</feature>
<dbReference type="Proteomes" id="UP000294546">
    <property type="component" value="Unassembled WGS sequence"/>
</dbReference>
<evidence type="ECO:0000256" key="1">
    <source>
        <dbReference type="SAM" id="MobiDB-lite"/>
    </source>
</evidence>
<proteinExistence type="predicted"/>
<accession>A0A4R1GM85</accession>
<reference evidence="3 4" key="1">
    <citation type="submission" date="2019-03" db="EMBL/GenBank/DDBJ databases">
        <title>Genomic Encyclopedia of Archaeal and Bacterial Type Strains, Phase II (KMG-II): from individual species to whole genera.</title>
        <authorList>
            <person name="Goeker M."/>
        </authorList>
    </citation>
    <scope>NUCLEOTIDE SEQUENCE [LARGE SCALE GENOMIC DNA]</scope>
    <source>
        <strain evidence="3 4">DSM 27697</strain>
    </source>
</reference>
<organism evidence="3 4">
    <name type="scientific">Marinobacterium mangrovicola</name>
    <dbReference type="NCBI Taxonomy" id="1476959"/>
    <lineage>
        <taxon>Bacteria</taxon>
        <taxon>Pseudomonadati</taxon>
        <taxon>Pseudomonadota</taxon>
        <taxon>Gammaproteobacteria</taxon>
        <taxon>Oceanospirillales</taxon>
        <taxon>Oceanospirillaceae</taxon>
        <taxon>Marinobacterium</taxon>
    </lineage>
</organism>
<gene>
    <name evidence="3" type="ORF">CLV83_2193</name>
</gene>
<dbReference type="RefSeq" id="WP_243642366.1">
    <property type="nucleotide sequence ID" value="NZ_SMFU01000008.1"/>
</dbReference>
<evidence type="ECO:0000313" key="3">
    <source>
        <dbReference type="EMBL" id="TCK07329.1"/>
    </source>
</evidence>
<protein>
    <submittedName>
        <fullName evidence="3">Uncharacterized protein</fullName>
    </submittedName>
</protein>
<keyword evidence="4" id="KW-1185">Reference proteome</keyword>
<evidence type="ECO:0000256" key="2">
    <source>
        <dbReference type="SAM" id="SignalP"/>
    </source>
</evidence>
<sequence length="108" mass="11493">MMPNLLTLNFAAATLALGLLLPNLARADCAFDQTICEARCSIKHFDSNAARLGCESRCAAERAACSTEAGAKKALEMGKDAWDDTGDFVEGFTGDTPDDDKPPVEEAH</sequence>
<dbReference type="AlphaFoldDB" id="A0A4R1GM85"/>
<name>A0A4R1GM85_9GAMM</name>
<feature type="compositionally biased region" description="Basic and acidic residues" evidence="1">
    <location>
        <begin position="99"/>
        <end position="108"/>
    </location>
</feature>
<comment type="caution">
    <text evidence="3">The sequence shown here is derived from an EMBL/GenBank/DDBJ whole genome shotgun (WGS) entry which is preliminary data.</text>
</comment>
<evidence type="ECO:0000313" key="4">
    <source>
        <dbReference type="Proteomes" id="UP000294546"/>
    </source>
</evidence>
<keyword evidence="2" id="KW-0732">Signal</keyword>
<feature type="region of interest" description="Disordered" evidence="1">
    <location>
        <begin position="82"/>
        <end position="108"/>
    </location>
</feature>
<dbReference type="EMBL" id="SMFU01000008">
    <property type="protein sequence ID" value="TCK07329.1"/>
    <property type="molecule type" value="Genomic_DNA"/>
</dbReference>
<feature type="signal peptide" evidence="2">
    <location>
        <begin position="1"/>
        <end position="27"/>
    </location>
</feature>